<dbReference type="Proteomes" id="UP000291338">
    <property type="component" value="Unassembled WGS sequence"/>
</dbReference>
<dbReference type="RefSeq" id="WP_130257143.1">
    <property type="nucleotide sequence ID" value="NZ_PPSX01000098.1"/>
</dbReference>
<evidence type="ECO:0000313" key="2">
    <source>
        <dbReference type="EMBL" id="RZQ51415.1"/>
    </source>
</evidence>
<keyword evidence="1" id="KW-0472">Membrane</keyword>
<gene>
    <name evidence="2" type="ORF">C1E23_19460</name>
</gene>
<name>A0A4Q7IIK0_9GAMM</name>
<dbReference type="EMBL" id="PPSX01000098">
    <property type="protein sequence ID" value="RZQ51415.1"/>
    <property type="molecule type" value="Genomic_DNA"/>
</dbReference>
<sequence>MKKNKIIIGLVAISFISICYFLGTKQNSDNELDTDRKTALGSNQVDEMKSSQEIIQETTQETKTPMPISFNQSTVDSAKVIATKYEQTLNYPPYSQPLSLNDFSILNPNYFEPVTMVTQDSNVKISMMLEKYHFVSPEAIIVQVKGSDIYGVELKVQDADTRKLLSSHTMHPSQDAYLAKIKGNTDYPANLQITAIANVNGDEVPMVAQISYNQKSATIVGGTKPFVESADLVFPVDIKVEKAGLYRVRANLFSGAQPIASLVSETKLEVGKKQILLRAHQSVLPNTSEFELATFTIEKRSTHPAEPSRFGNSEIEKLVFDDVDLSGIEKTHYQPKENERKRLMFLKGMANQD</sequence>
<protein>
    <submittedName>
        <fullName evidence="2">Uncharacterized protein</fullName>
    </submittedName>
</protein>
<organism evidence="2 3">
    <name type="scientific">Pseudoalteromonas phenolica</name>
    <dbReference type="NCBI Taxonomy" id="161398"/>
    <lineage>
        <taxon>Bacteria</taxon>
        <taxon>Pseudomonadati</taxon>
        <taxon>Pseudomonadota</taxon>
        <taxon>Gammaproteobacteria</taxon>
        <taxon>Alteromonadales</taxon>
        <taxon>Pseudoalteromonadaceae</taxon>
        <taxon>Pseudoalteromonas</taxon>
    </lineage>
</organism>
<evidence type="ECO:0000313" key="3">
    <source>
        <dbReference type="Proteomes" id="UP000291338"/>
    </source>
</evidence>
<evidence type="ECO:0000256" key="1">
    <source>
        <dbReference type="SAM" id="Phobius"/>
    </source>
</evidence>
<accession>A0A4Q7IIK0</accession>
<proteinExistence type="predicted"/>
<feature type="transmembrane region" description="Helical" evidence="1">
    <location>
        <begin position="7"/>
        <end position="23"/>
    </location>
</feature>
<keyword evidence="1" id="KW-0812">Transmembrane</keyword>
<reference evidence="2 3" key="1">
    <citation type="submission" date="2018-01" db="EMBL/GenBank/DDBJ databases">
        <title>Co-occurrence of chitin degradation, pigmentation and bioactivity in marine Pseudoalteromonas.</title>
        <authorList>
            <person name="Paulsen S."/>
            <person name="Gram L."/>
            <person name="Machado H."/>
        </authorList>
    </citation>
    <scope>NUCLEOTIDE SEQUENCE [LARGE SCALE GENOMIC DNA]</scope>
    <source>
        <strain evidence="2 3">S3898</strain>
    </source>
</reference>
<comment type="caution">
    <text evidence="2">The sequence shown here is derived from an EMBL/GenBank/DDBJ whole genome shotgun (WGS) entry which is preliminary data.</text>
</comment>
<dbReference type="AlphaFoldDB" id="A0A4Q7IIK0"/>
<keyword evidence="1" id="KW-1133">Transmembrane helix</keyword>